<dbReference type="PROSITE" id="PS51257">
    <property type="entry name" value="PROKAR_LIPOPROTEIN"/>
    <property type="match status" value="1"/>
</dbReference>
<feature type="region of interest" description="Disordered" evidence="1">
    <location>
        <begin position="26"/>
        <end position="45"/>
    </location>
</feature>
<evidence type="ECO:0000256" key="2">
    <source>
        <dbReference type="SAM" id="SignalP"/>
    </source>
</evidence>
<evidence type="ECO:0000313" key="3">
    <source>
        <dbReference type="EMBL" id="EHO67947.1"/>
    </source>
</evidence>
<comment type="caution">
    <text evidence="3">The sequence shown here is derived from an EMBL/GenBank/DDBJ whole genome shotgun (WGS) entry which is preliminary data.</text>
</comment>
<evidence type="ECO:0000256" key="1">
    <source>
        <dbReference type="SAM" id="MobiDB-lite"/>
    </source>
</evidence>
<dbReference type="RefSeq" id="WP_006953191.1">
    <property type="nucleotide sequence ID" value="NZ_JH594523.1"/>
</dbReference>
<dbReference type="EMBL" id="AGWK01000044">
    <property type="protein sequence ID" value="EHO67947.1"/>
    <property type="molecule type" value="Genomic_DNA"/>
</dbReference>
<sequence length="596" mass="66323">MGKSKYLTVLASFVLALGLYGCSGENSPVDPVNPDNGGTEKPEAKGKQFRGFIDSTAMRESNGSRTLGVYGELDPLTHKTGIRFYWDEEEDKDSPTLYLWDTKTNNWRSFYTRDVLTRDAQNRITSASWSLGGLALDQETYKIRYGNYVSGNQAYFYSDQEQLVPGQANKLRAYGDCGTAIAEDNGLYYDFTLKHSASFITFMPYAGGAVTDESHKVLVNCKLWRIRISSDQFMGNTSQYFKFNDNGIDQSQWPTGGQKYIQVQCAKDNSGTITANYGIPSSKNAAKTNGAIMVLAPGTYTNVKIEYTVYDPVVQSSAIFTKSIPTLTLNPGKNLPIYSALTCKDYSSQFGLYHMWGAQDNYWNSTFPASHNWGPLGVPAQINYPSTGQLRYFSNVDAAALAGPKDAPAGSKDADAPTINLLHWYVTKGDPRWDPEPFTYDGHLFTGRIWFLKASVIADNYGVSVPDMSQKIQGGNDVSAGYTSESRTPSDWSDVPEAQRGNYFYVVPLGYYENGQLKMLQSTSYGYSYFWSSTGYAGYGVGHANSKIYAAYLRIQLSNPYTNNSSAGIHIENDYDSENYRTKGYQTWPGEQFTYN</sequence>
<dbReference type="Proteomes" id="UP000016023">
    <property type="component" value="Unassembled WGS sequence"/>
</dbReference>
<dbReference type="PATRIC" id="fig|883158.3.peg.1667"/>
<feature type="chain" id="PRO_5003552055" description="Fimbrillin family protein" evidence="2">
    <location>
        <begin position="22"/>
        <end position="596"/>
    </location>
</feature>
<dbReference type="STRING" id="883158.HMPREF9140_01664"/>
<evidence type="ECO:0008006" key="5">
    <source>
        <dbReference type="Google" id="ProtNLM"/>
    </source>
</evidence>
<dbReference type="AlphaFoldDB" id="H1Q426"/>
<reference evidence="3 4" key="1">
    <citation type="submission" date="2011-12" db="EMBL/GenBank/DDBJ databases">
        <title>The Genome Sequence of Prevotella micans F0438.</title>
        <authorList>
            <consortium name="The Broad Institute Genome Sequencing Platform"/>
            <person name="Earl A."/>
            <person name="Ward D."/>
            <person name="Feldgarden M."/>
            <person name="Gevers D."/>
            <person name="Izard J."/>
            <person name="Baranova O.V."/>
            <person name="Blanton J.M."/>
            <person name="Wade W.G."/>
            <person name="Dewhirst F.E."/>
            <person name="Young S.K."/>
            <person name="Zeng Q."/>
            <person name="Gargeya S."/>
            <person name="Fitzgerald M."/>
            <person name="Haas B."/>
            <person name="Abouelleil A."/>
            <person name="Alvarado L."/>
            <person name="Arachchi H.M."/>
            <person name="Berlin A."/>
            <person name="Chapman S.B."/>
            <person name="Gearin G."/>
            <person name="Goldberg J."/>
            <person name="Griggs A."/>
            <person name="Gujja S."/>
            <person name="Hansen M."/>
            <person name="Heiman D."/>
            <person name="Howarth C."/>
            <person name="Larimer J."/>
            <person name="Lui A."/>
            <person name="MacDonald P.J.P."/>
            <person name="McCowen C."/>
            <person name="Montmayeur A."/>
            <person name="Murphy C."/>
            <person name="Neiman D."/>
            <person name="Pearson M."/>
            <person name="Priest M."/>
            <person name="Roberts A."/>
            <person name="Saif S."/>
            <person name="Shea T."/>
            <person name="Sisk P."/>
            <person name="Stolte C."/>
            <person name="Sykes S."/>
            <person name="Wortman J."/>
            <person name="Nusbaum C."/>
            <person name="Birren B."/>
        </authorList>
    </citation>
    <scope>NUCLEOTIDE SEQUENCE [LARGE SCALE GENOMIC DNA]</scope>
    <source>
        <strain evidence="3 4">F0438</strain>
    </source>
</reference>
<protein>
    <recommendedName>
        <fullName evidence="5">Fimbrillin family protein</fullName>
    </recommendedName>
</protein>
<dbReference type="HOGENOM" id="CLU_035806_0_0_10"/>
<proteinExistence type="predicted"/>
<accession>H1Q426</accession>
<keyword evidence="4" id="KW-1185">Reference proteome</keyword>
<name>H1Q426_9BACT</name>
<keyword evidence="2" id="KW-0732">Signal</keyword>
<evidence type="ECO:0000313" key="4">
    <source>
        <dbReference type="Proteomes" id="UP000016023"/>
    </source>
</evidence>
<feature type="signal peptide" evidence="2">
    <location>
        <begin position="1"/>
        <end position="21"/>
    </location>
</feature>
<organism evidence="3 4">
    <name type="scientific">Prevotella micans F0438</name>
    <dbReference type="NCBI Taxonomy" id="883158"/>
    <lineage>
        <taxon>Bacteria</taxon>
        <taxon>Pseudomonadati</taxon>
        <taxon>Bacteroidota</taxon>
        <taxon>Bacteroidia</taxon>
        <taxon>Bacteroidales</taxon>
        <taxon>Prevotellaceae</taxon>
        <taxon>Prevotella</taxon>
    </lineage>
</organism>
<gene>
    <name evidence="3" type="ORF">HMPREF9140_01664</name>
</gene>